<comment type="caution">
    <text evidence="3">The sequence shown here is derived from an EMBL/GenBank/DDBJ whole genome shotgun (WGS) entry which is preliminary data.</text>
</comment>
<accession>A0A4Y8RG10</accession>
<name>A0A4Y8RG10_9HYPH</name>
<dbReference type="EMBL" id="SOZD01000001">
    <property type="protein sequence ID" value="TFF26944.1"/>
    <property type="molecule type" value="Genomic_DNA"/>
</dbReference>
<evidence type="ECO:0000313" key="3">
    <source>
        <dbReference type="EMBL" id="TFF20643.1"/>
    </source>
</evidence>
<evidence type="ECO:0000313" key="5">
    <source>
        <dbReference type="Proteomes" id="UP000298179"/>
    </source>
</evidence>
<sequence length="76" mass="8555">MLQTLVRDYSWIHLGIGLTGNFCFVVGSVLFFKMFDAYYTLGVWLFLVGSFGMFLGSLGEVAKSLYERREKRGAGS</sequence>
<evidence type="ECO:0000256" key="1">
    <source>
        <dbReference type="SAM" id="Phobius"/>
    </source>
</evidence>
<dbReference type="InterPro" id="IPR025424">
    <property type="entry name" value="YrhK_domain"/>
</dbReference>
<dbReference type="RefSeq" id="WP_134759069.1">
    <property type="nucleotide sequence ID" value="NZ_SOZD01000001.1"/>
</dbReference>
<evidence type="ECO:0000259" key="2">
    <source>
        <dbReference type="Pfam" id="PF14145"/>
    </source>
</evidence>
<keyword evidence="5" id="KW-1185">Reference proteome</keyword>
<reference evidence="3 5" key="1">
    <citation type="submission" date="2019-03" db="EMBL/GenBank/DDBJ databases">
        <title>Jiella endophytica sp. nov., a novel endophytic bacterium isolated from root of Ficus microcarpa Linn. f.</title>
        <authorList>
            <person name="Tuo L."/>
        </authorList>
    </citation>
    <scope>NUCLEOTIDE SEQUENCE [LARGE SCALE GENOMIC DNA]</scope>
    <source>
        <strain evidence="3 5">CBS5Q-3</strain>
    </source>
</reference>
<feature type="transmembrane region" description="Helical" evidence="1">
    <location>
        <begin position="38"/>
        <end position="62"/>
    </location>
</feature>
<gene>
    <name evidence="4" type="ORF">E3C22_00185</name>
    <name evidence="3" type="ORF">E3C22_17225</name>
</gene>
<feature type="domain" description="YrhK" evidence="2">
    <location>
        <begin position="8"/>
        <end position="63"/>
    </location>
</feature>
<dbReference type="AlphaFoldDB" id="A0A4Y8RG10"/>
<dbReference type="OrthoDB" id="5862062at2"/>
<dbReference type="Proteomes" id="UP000298179">
    <property type="component" value="Unassembled WGS sequence"/>
</dbReference>
<dbReference type="Pfam" id="PF14145">
    <property type="entry name" value="YrhK"/>
    <property type="match status" value="1"/>
</dbReference>
<protein>
    <recommendedName>
        <fullName evidence="2">YrhK domain-containing protein</fullName>
    </recommendedName>
</protein>
<dbReference type="EMBL" id="SOZD01000005">
    <property type="protein sequence ID" value="TFF20643.1"/>
    <property type="molecule type" value="Genomic_DNA"/>
</dbReference>
<proteinExistence type="predicted"/>
<organism evidence="3 5">
    <name type="scientific">Jiella endophytica</name>
    <dbReference type="NCBI Taxonomy" id="2558362"/>
    <lineage>
        <taxon>Bacteria</taxon>
        <taxon>Pseudomonadati</taxon>
        <taxon>Pseudomonadota</taxon>
        <taxon>Alphaproteobacteria</taxon>
        <taxon>Hyphomicrobiales</taxon>
        <taxon>Aurantimonadaceae</taxon>
        <taxon>Jiella</taxon>
    </lineage>
</organism>
<keyword evidence="1" id="KW-0812">Transmembrane</keyword>
<feature type="transmembrane region" description="Helical" evidence="1">
    <location>
        <begin position="12"/>
        <end position="32"/>
    </location>
</feature>
<keyword evidence="1" id="KW-1133">Transmembrane helix</keyword>
<keyword evidence="1" id="KW-0472">Membrane</keyword>
<evidence type="ECO:0000313" key="4">
    <source>
        <dbReference type="EMBL" id="TFF26944.1"/>
    </source>
</evidence>